<dbReference type="PROSITE" id="PS50089">
    <property type="entry name" value="ZF_RING_2"/>
    <property type="match status" value="1"/>
</dbReference>
<dbReference type="EMBL" id="CAJOBH010005279">
    <property type="protein sequence ID" value="CAF4019227.1"/>
    <property type="molecule type" value="Genomic_DNA"/>
</dbReference>
<dbReference type="GO" id="GO:0008270">
    <property type="term" value="F:zinc ion binding"/>
    <property type="evidence" value="ECO:0007669"/>
    <property type="project" value="UniProtKB-KW"/>
</dbReference>
<evidence type="ECO:0000256" key="1">
    <source>
        <dbReference type="ARBA" id="ARBA00022723"/>
    </source>
</evidence>
<evidence type="ECO:0000256" key="4">
    <source>
        <dbReference type="PROSITE-ProRule" id="PRU00175"/>
    </source>
</evidence>
<dbReference type="Proteomes" id="UP000681967">
    <property type="component" value="Unassembled WGS sequence"/>
</dbReference>
<dbReference type="Proteomes" id="UP000663834">
    <property type="component" value="Unassembled WGS sequence"/>
</dbReference>
<dbReference type="EMBL" id="CAJNOW010001247">
    <property type="protein sequence ID" value="CAF1310989.1"/>
    <property type="molecule type" value="Genomic_DNA"/>
</dbReference>
<dbReference type="PANTHER" id="PTHR10131:SF94">
    <property type="entry name" value="TNF RECEPTOR-ASSOCIATED FACTOR 4"/>
    <property type="match status" value="1"/>
</dbReference>
<keyword evidence="5" id="KW-0812">Transmembrane</keyword>
<dbReference type="Pfam" id="PF13923">
    <property type="entry name" value="zf-C3HC4_2"/>
    <property type="match status" value="1"/>
</dbReference>
<keyword evidence="3" id="KW-0862">Zinc</keyword>
<dbReference type="SUPFAM" id="SSF49599">
    <property type="entry name" value="TRAF domain-like"/>
    <property type="match status" value="1"/>
</dbReference>
<evidence type="ECO:0000313" key="8">
    <source>
        <dbReference type="EMBL" id="CAF1310989.1"/>
    </source>
</evidence>
<organism evidence="7 11">
    <name type="scientific">Rotaria magnacalcarata</name>
    <dbReference type="NCBI Taxonomy" id="392030"/>
    <lineage>
        <taxon>Eukaryota</taxon>
        <taxon>Metazoa</taxon>
        <taxon>Spiralia</taxon>
        <taxon>Gnathifera</taxon>
        <taxon>Rotifera</taxon>
        <taxon>Eurotatoria</taxon>
        <taxon>Bdelloidea</taxon>
        <taxon>Philodinida</taxon>
        <taxon>Philodinidae</taxon>
        <taxon>Rotaria</taxon>
    </lineage>
</organism>
<dbReference type="Proteomes" id="UP000681720">
    <property type="component" value="Unassembled WGS sequence"/>
</dbReference>
<evidence type="ECO:0000259" key="6">
    <source>
        <dbReference type="PROSITE" id="PS50089"/>
    </source>
</evidence>
<evidence type="ECO:0000256" key="2">
    <source>
        <dbReference type="ARBA" id="ARBA00022771"/>
    </source>
</evidence>
<reference evidence="7" key="1">
    <citation type="submission" date="2021-02" db="EMBL/GenBank/DDBJ databases">
        <authorList>
            <person name="Nowell W R."/>
        </authorList>
    </citation>
    <scope>NUCLEOTIDE SEQUENCE</scope>
</reference>
<dbReference type="AlphaFoldDB" id="A0A814W2J2"/>
<feature type="transmembrane region" description="Helical" evidence="5">
    <location>
        <begin position="314"/>
        <end position="333"/>
    </location>
</feature>
<keyword evidence="2 4" id="KW-0863">Zinc-finger</keyword>
<dbReference type="EMBL" id="CAJNOV010004968">
    <property type="protein sequence ID" value="CAF1193153.1"/>
    <property type="molecule type" value="Genomic_DNA"/>
</dbReference>
<evidence type="ECO:0000256" key="3">
    <source>
        <dbReference type="ARBA" id="ARBA00022833"/>
    </source>
</evidence>
<keyword evidence="5" id="KW-1133">Transmembrane helix</keyword>
<dbReference type="Gene3D" id="3.30.40.10">
    <property type="entry name" value="Zinc/RING finger domain, C3HC4 (zinc finger)"/>
    <property type="match status" value="2"/>
</dbReference>
<keyword evidence="5" id="KW-0472">Membrane</keyword>
<dbReference type="InterPro" id="IPR001841">
    <property type="entry name" value="Znf_RING"/>
</dbReference>
<keyword evidence="1" id="KW-0479">Metal-binding</keyword>
<dbReference type="PROSITE" id="PS00518">
    <property type="entry name" value="ZF_RING_1"/>
    <property type="match status" value="1"/>
</dbReference>
<feature type="domain" description="RING-type" evidence="6">
    <location>
        <begin position="38"/>
        <end position="77"/>
    </location>
</feature>
<gene>
    <name evidence="10" type="ORF">BYL167_LOCUS14683</name>
    <name evidence="7" type="ORF">CJN711_LOCUS11618</name>
    <name evidence="9" type="ORF">GIL414_LOCUS11053</name>
    <name evidence="8" type="ORF">KQP761_LOCUS5254</name>
</gene>
<dbReference type="OrthoDB" id="9049620at2759"/>
<evidence type="ECO:0000313" key="10">
    <source>
        <dbReference type="EMBL" id="CAF4019227.1"/>
    </source>
</evidence>
<name>A0A814W2J2_9BILA</name>
<comment type="caution">
    <text evidence="7">The sequence shown here is derived from an EMBL/GenBank/DDBJ whole genome shotgun (WGS) entry which is preliminary data.</text>
</comment>
<sequence length="433" mass="50200">MAITNENTTIHFDTSIEGGDIDRDRIVDGDILPDEYFCPICRYLLWNPRSCSSCQHLFCQKCIQTWLKHSNASTQCPFRCPAYKERNCPPSFSSLLSKTKIKCRNTSLGCTEVLSYDLLERHENVECKFLTRTCHECMQSILVSEFDEHIKIPGKCSPCPIRCIICQLFIEKHEFQDHFFRCYHNRLANVFQEYNRQQQGLTEPQAMLALTAEQRNLYFCRTLLTAVNLVEQQGQNSRFPTTLRGIDTIKQARIRGCGHLHHIYLMMIFILMNWRRAPQLIWIMTSSSLVAASLMILGLYVICLEWASKHIYLGIGFIMLFSSFISFGIPYFLQCVTDKCIIFSTGSILLLIGCTTRPPLEVYEMDLYANNTTTNIVRCCLEILVAELFLLLFRFFFWCSPMYLTAAILTFVNIYFTIRIRRTTAMTTIINLV</sequence>
<dbReference type="Proteomes" id="UP000663855">
    <property type="component" value="Unassembled WGS sequence"/>
</dbReference>
<dbReference type="PANTHER" id="PTHR10131">
    <property type="entry name" value="TNF RECEPTOR ASSOCIATED FACTOR"/>
    <property type="match status" value="1"/>
</dbReference>
<evidence type="ECO:0000313" key="9">
    <source>
        <dbReference type="EMBL" id="CAF3988110.1"/>
    </source>
</evidence>
<protein>
    <recommendedName>
        <fullName evidence="6">RING-type domain-containing protein</fullName>
    </recommendedName>
</protein>
<evidence type="ECO:0000256" key="5">
    <source>
        <dbReference type="SAM" id="Phobius"/>
    </source>
</evidence>
<feature type="transmembrane region" description="Helical" evidence="5">
    <location>
        <begin position="395"/>
        <end position="416"/>
    </location>
</feature>
<proteinExistence type="predicted"/>
<dbReference type="InterPro" id="IPR017907">
    <property type="entry name" value="Znf_RING_CS"/>
</dbReference>
<evidence type="ECO:0000313" key="7">
    <source>
        <dbReference type="EMBL" id="CAF1193153.1"/>
    </source>
</evidence>
<evidence type="ECO:0000313" key="11">
    <source>
        <dbReference type="Proteomes" id="UP000663855"/>
    </source>
</evidence>
<dbReference type="InterPro" id="IPR013083">
    <property type="entry name" value="Znf_RING/FYVE/PHD"/>
</dbReference>
<dbReference type="EMBL" id="CAJOBJ010004074">
    <property type="protein sequence ID" value="CAF3988110.1"/>
    <property type="molecule type" value="Genomic_DNA"/>
</dbReference>
<accession>A0A814W2J2</accession>
<dbReference type="SUPFAM" id="SSF57850">
    <property type="entry name" value="RING/U-box"/>
    <property type="match status" value="1"/>
</dbReference>
<feature type="transmembrane region" description="Helical" evidence="5">
    <location>
        <begin position="281"/>
        <end position="302"/>
    </location>
</feature>